<dbReference type="AlphaFoldDB" id="A0A2N9KAW7"/>
<dbReference type="GeneID" id="99675200"/>
<evidence type="ECO:0000256" key="1">
    <source>
        <dbReference type="SAM" id="MobiDB-lite"/>
    </source>
</evidence>
<dbReference type="EMBL" id="OKQR01000001">
    <property type="protein sequence ID" value="SPD91908.1"/>
    <property type="molecule type" value="Genomic_DNA"/>
</dbReference>
<evidence type="ECO:0000313" key="3">
    <source>
        <dbReference type="EMBL" id="SPE07187.1"/>
    </source>
</evidence>
<reference evidence="3 4" key="2">
    <citation type="submission" date="2018-02" db="EMBL/GenBank/DDBJ databases">
        <authorList>
            <person name="Cohen D.B."/>
            <person name="Kent A.D."/>
        </authorList>
    </citation>
    <scope>NUCLEOTIDE SEQUENCE [LARGE SCALE GENOMIC DNA]</scope>
    <source>
        <strain evidence="3 4">CECT 9216</strain>
    </source>
</reference>
<evidence type="ECO:0000313" key="5">
    <source>
        <dbReference type="Proteomes" id="UP000239237"/>
    </source>
</evidence>
<dbReference type="RefSeq" id="WP_010692185.1">
    <property type="nucleotide sequence ID" value="NZ_AP017935.1"/>
</dbReference>
<keyword evidence="5" id="KW-1185">Reference proteome</keyword>
<organism evidence="3 4">
    <name type="scientific">Leuconostoc suionicum</name>
    <dbReference type="NCBI Taxonomy" id="1511761"/>
    <lineage>
        <taxon>Bacteria</taxon>
        <taxon>Bacillati</taxon>
        <taxon>Bacillota</taxon>
        <taxon>Bacilli</taxon>
        <taxon>Lactobacillales</taxon>
        <taxon>Lactobacillaceae</taxon>
        <taxon>Leuconostoc</taxon>
    </lineage>
</organism>
<protein>
    <submittedName>
        <fullName evidence="3">Uncharacterized protein</fullName>
    </submittedName>
</protein>
<feature type="compositionally biased region" description="Basic and acidic residues" evidence="1">
    <location>
        <begin position="28"/>
        <end position="44"/>
    </location>
</feature>
<proteinExistence type="predicted"/>
<gene>
    <name evidence="2" type="ORF">LES8486_00902</name>
    <name evidence="3" type="ORF">LES9216_01049</name>
</gene>
<dbReference type="Proteomes" id="UP000237923">
    <property type="component" value="Unassembled WGS sequence"/>
</dbReference>
<dbReference type="Proteomes" id="UP000239237">
    <property type="component" value="Unassembled WGS sequence"/>
</dbReference>
<evidence type="ECO:0000313" key="2">
    <source>
        <dbReference type="EMBL" id="SPD91908.1"/>
    </source>
</evidence>
<evidence type="ECO:0000313" key="4">
    <source>
        <dbReference type="Proteomes" id="UP000237923"/>
    </source>
</evidence>
<feature type="region of interest" description="Disordered" evidence="1">
    <location>
        <begin position="1"/>
        <end position="44"/>
    </location>
</feature>
<name>A0A2N9KAW7_9LACO</name>
<dbReference type="EMBL" id="OKQU01000001">
    <property type="protein sequence ID" value="SPE07187.1"/>
    <property type="molecule type" value="Genomic_DNA"/>
</dbReference>
<feature type="compositionally biased region" description="Basic and acidic residues" evidence="1">
    <location>
        <begin position="1"/>
        <end position="11"/>
    </location>
</feature>
<reference evidence="2 5" key="1">
    <citation type="submission" date="2018-02" db="EMBL/GenBank/DDBJ databases">
        <authorList>
            <person name="Rodrigo-Torres L."/>
            <person name="Arahal R. D."/>
            <person name="Lucena T."/>
        </authorList>
    </citation>
    <scope>NUCLEOTIDE SEQUENCE [LARGE SCALE GENOMIC DNA]</scope>
    <source>
        <strain evidence="2 5">CECT 8486</strain>
    </source>
</reference>
<sequence>MAKIVNREEKVSNSFEDLISLPTSESNDETRKAALGHDKDEKKK</sequence>
<accession>A0A2N9KAW7</accession>